<organism evidence="4 5">
    <name type="scientific">Candidatus Clostridium stratigraminis</name>
    <dbReference type="NCBI Taxonomy" id="3381661"/>
    <lineage>
        <taxon>Bacteria</taxon>
        <taxon>Bacillati</taxon>
        <taxon>Bacillota</taxon>
        <taxon>Clostridia</taxon>
        <taxon>Eubacteriales</taxon>
        <taxon>Clostridiaceae</taxon>
        <taxon>Clostridium</taxon>
    </lineage>
</organism>
<dbReference type="PANTHER" id="PTHR36539:SF1">
    <property type="entry name" value="BACTERIAL MICROCOMPARTMENT SHELL VERTEX PROTEIN EUTN"/>
    <property type="match status" value="1"/>
</dbReference>
<keyword evidence="3" id="KW-1283">Bacterial microcompartment</keyword>
<evidence type="ECO:0000256" key="2">
    <source>
        <dbReference type="ARBA" id="ARBA00023669"/>
    </source>
</evidence>
<evidence type="ECO:0000313" key="4">
    <source>
        <dbReference type="EMBL" id="MFL0248708.1"/>
    </source>
</evidence>
<dbReference type="Gene3D" id="2.40.50.220">
    <property type="entry name" value="EutN/Ccml"/>
    <property type="match status" value="1"/>
</dbReference>
<keyword evidence="5" id="KW-1185">Reference proteome</keyword>
<comment type="subcellular location">
    <subcellularLocation>
        <location evidence="1">Carboxysome</location>
    </subcellularLocation>
</comment>
<dbReference type="EMBL" id="JBJHZZ010000027">
    <property type="protein sequence ID" value="MFL0248708.1"/>
    <property type="molecule type" value="Genomic_DNA"/>
</dbReference>
<dbReference type="RefSeq" id="WP_406771135.1">
    <property type="nucleotide sequence ID" value="NZ_JBJHZZ010000027.1"/>
</dbReference>
<evidence type="ECO:0000256" key="3">
    <source>
        <dbReference type="ARBA" id="ARBA00024446"/>
    </source>
</evidence>
<dbReference type="InterPro" id="IPR004992">
    <property type="entry name" value="EutN_CcmL"/>
</dbReference>
<proteinExistence type="predicted"/>
<sequence>MYAARVIGTVVCTQKEEKLSGLKLQVVQPVNLISLQEEGKPVVAIDAVGAGISEIVLVVGGSSARQTSITTNMPVDATIMAIVDYIDIEGKQVFNKFNKGEINHESSDR</sequence>
<dbReference type="PANTHER" id="PTHR36539">
    <property type="entry name" value="ETHANOLAMINE UTILIZATION PROTEIN EUTN"/>
    <property type="match status" value="1"/>
</dbReference>
<evidence type="ECO:0000256" key="1">
    <source>
        <dbReference type="ARBA" id="ARBA00023587"/>
    </source>
</evidence>
<keyword evidence="2" id="KW-1282">Carboxysome</keyword>
<dbReference type="SUPFAM" id="SSF159133">
    <property type="entry name" value="EutN/CcmL-like"/>
    <property type="match status" value="1"/>
</dbReference>
<reference evidence="4 5" key="1">
    <citation type="submission" date="2024-11" db="EMBL/GenBank/DDBJ databases">
        <authorList>
            <person name="Heng Y.C."/>
            <person name="Lim A.C.H."/>
            <person name="Lee J.K.Y."/>
            <person name="Kittelmann S."/>
        </authorList>
    </citation>
    <scope>NUCLEOTIDE SEQUENCE [LARGE SCALE GENOMIC DNA]</scope>
    <source>
        <strain evidence="4 5">WILCCON 0185</strain>
    </source>
</reference>
<comment type="caution">
    <text evidence="4">The sequence shown here is derived from an EMBL/GenBank/DDBJ whole genome shotgun (WGS) entry which is preliminary data.</text>
</comment>
<gene>
    <name evidence="4" type="ORF">ACJDUG_17340</name>
</gene>
<dbReference type="PROSITE" id="PS51932">
    <property type="entry name" value="BMV"/>
    <property type="match status" value="1"/>
</dbReference>
<dbReference type="Proteomes" id="UP001623591">
    <property type="component" value="Unassembled WGS sequence"/>
</dbReference>
<dbReference type="CDD" id="cd01614">
    <property type="entry name" value="EutN_CcmL"/>
    <property type="match status" value="1"/>
</dbReference>
<evidence type="ECO:0000313" key="5">
    <source>
        <dbReference type="Proteomes" id="UP001623591"/>
    </source>
</evidence>
<dbReference type="InterPro" id="IPR036677">
    <property type="entry name" value="EutN_CcmL_sf"/>
</dbReference>
<accession>A0ABW8TAE7</accession>
<name>A0ABW8TAE7_9CLOT</name>
<dbReference type="Pfam" id="PF03319">
    <property type="entry name" value="EutN_CcmL"/>
    <property type="match status" value="1"/>
</dbReference>
<protein>
    <submittedName>
        <fullName evidence="4">EutN/CcmL family microcompartment protein</fullName>
    </submittedName>
</protein>